<comment type="caution">
    <text evidence="1">The sequence shown here is derived from an EMBL/GenBank/DDBJ whole genome shotgun (WGS) entry which is preliminary data.</text>
</comment>
<evidence type="ECO:0000313" key="1">
    <source>
        <dbReference type="EMBL" id="KAI2382339.1"/>
    </source>
</evidence>
<accession>A0ACB8UPL9</accession>
<sequence>MGYLLYSLTLSVLIVGTILIIFRSRWLHLVPLPEHIYHRLPTTFHGDAELGLSSADFNLASNIVEGDNRGGLDERGKREVLKIMRSQRVDFNEARKIYMEKRFAKNNIGPDGMPKDPKFVSFS</sequence>
<organism evidence="1">
    <name type="scientific">Ophidiomyces ophidiicola</name>
    <dbReference type="NCBI Taxonomy" id="1387563"/>
    <lineage>
        <taxon>Eukaryota</taxon>
        <taxon>Fungi</taxon>
        <taxon>Dikarya</taxon>
        <taxon>Ascomycota</taxon>
        <taxon>Pezizomycotina</taxon>
        <taxon>Eurotiomycetes</taxon>
        <taxon>Eurotiomycetidae</taxon>
        <taxon>Onygenales</taxon>
        <taxon>Onygenaceae</taxon>
        <taxon>Ophidiomyces</taxon>
    </lineage>
</organism>
<name>A0ACB8UPL9_9EURO</name>
<dbReference type="EMBL" id="JALBCA010000129">
    <property type="protein sequence ID" value="KAI2382339.1"/>
    <property type="molecule type" value="Genomic_DNA"/>
</dbReference>
<protein>
    <submittedName>
        <fullName evidence="1">Uncharacterized protein</fullName>
    </submittedName>
</protein>
<proteinExistence type="predicted"/>
<reference evidence="1" key="1">
    <citation type="journal article" date="2022" name="bioRxiv">
        <title>Population genetic analysis of Ophidiomyces ophidiicola, the causative agent of snake fungal disease, indicates recent introductions to the USA.</title>
        <authorList>
            <person name="Ladner J.T."/>
            <person name="Palmer J.M."/>
            <person name="Ettinger C.L."/>
            <person name="Stajich J.E."/>
            <person name="Farrell T.M."/>
            <person name="Glorioso B.M."/>
            <person name="Lawson B."/>
            <person name="Price S.J."/>
            <person name="Stengle A.G."/>
            <person name="Grear D.A."/>
            <person name="Lorch J.M."/>
        </authorList>
    </citation>
    <scope>NUCLEOTIDE SEQUENCE</scope>
    <source>
        <strain evidence="1">NWHC 24266-5</strain>
    </source>
</reference>
<gene>
    <name evidence="1" type="ORF">LOY88_006103</name>
</gene>